<gene>
    <name evidence="8" type="ORF">C3Y98_06810</name>
</gene>
<dbReference type="InterPro" id="IPR007565">
    <property type="entry name" value="4HFCP_synth"/>
</dbReference>
<dbReference type="PIRSF" id="PIRSF015957">
    <property type="entry name" value="UCP015957"/>
    <property type="match status" value="1"/>
</dbReference>
<dbReference type="GO" id="GO:0016829">
    <property type="term" value="F:lyase activity"/>
    <property type="evidence" value="ECO:0007669"/>
    <property type="project" value="UniProtKB-KW"/>
</dbReference>
<dbReference type="OrthoDB" id="2111523at2"/>
<feature type="active site" description="Proton acceptor" evidence="7">
    <location>
        <position position="91"/>
    </location>
</feature>
<sequence length="228" mass="24972">MTQLLISVTDVNEAQIALTHGADLIDLKDPHQGALGALPVNTIQDVVNFVIINRAGPEQYTSATIGDLPMQADLIAKQVLTIANTKVDFVKIGFFQSEDYQSCLDALKPITQHGVKLIAVLFAELAYPEHLIDDIKAAGFYGLMLDTAQKNGGTFMDYYTHEQMTLFAARVKGHEMAFGLAGSLNIQHIEKVSVYNPTYIGFRGGVSESNQRKLSLDATKIKAIRTML</sequence>
<evidence type="ECO:0000313" key="8">
    <source>
        <dbReference type="EMBL" id="TFW71789.1"/>
    </source>
</evidence>
<dbReference type="Proteomes" id="UP000297706">
    <property type="component" value="Unassembled WGS sequence"/>
</dbReference>
<proteinExistence type="predicted"/>
<dbReference type="RefSeq" id="WP_135277483.1">
    <property type="nucleotide sequence ID" value="NZ_PQVH01000008.1"/>
</dbReference>
<comment type="caution">
    <text evidence="8">The sequence shown here is derived from an EMBL/GenBank/DDBJ whole genome shotgun (WGS) entry which is preliminary data.</text>
</comment>
<evidence type="ECO:0000256" key="3">
    <source>
        <dbReference type="ARBA" id="ARBA00023239"/>
    </source>
</evidence>
<organism evidence="8 9">
    <name type="scientific">Methylotenera oryzisoli</name>
    <dbReference type="NCBI Taxonomy" id="2080758"/>
    <lineage>
        <taxon>Bacteria</taxon>
        <taxon>Pseudomonadati</taxon>
        <taxon>Pseudomonadota</taxon>
        <taxon>Betaproteobacteria</taxon>
        <taxon>Nitrosomonadales</taxon>
        <taxon>Methylophilaceae</taxon>
        <taxon>Methylotenera</taxon>
    </lineage>
</organism>
<dbReference type="EC" id="4.2.3.153" evidence="2"/>
<evidence type="ECO:0000313" key="9">
    <source>
        <dbReference type="Proteomes" id="UP000297706"/>
    </source>
</evidence>
<keyword evidence="4" id="KW-0704">Schiff base</keyword>
<dbReference type="EMBL" id="PQVH01000008">
    <property type="protein sequence ID" value="TFW71789.1"/>
    <property type="molecule type" value="Genomic_DNA"/>
</dbReference>
<dbReference type="Pfam" id="PF04476">
    <property type="entry name" value="4HFCP_synth"/>
    <property type="match status" value="1"/>
</dbReference>
<evidence type="ECO:0000256" key="1">
    <source>
        <dbReference type="ARBA" id="ARBA00003810"/>
    </source>
</evidence>
<evidence type="ECO:0000256" key="2">
    <source>
        <dbReference type="ARBA" id="ARBA00012553"/>
    </source>
</evidence>
<comment type="function">
    <text evidence="1">Catalyzes the formation of 4-(hydroxymethyl)-2-furancarboxaldehyde phosphate (4-HFC-P) from two molecules of glyceraldehyde-3-P (GA-3-P).</text>
</comment>
<feature type="active site" description="Schiff-base intermediate with substrate" evidence="7">
    <location>
        <position position="28"/>
    </location>
</feature>
<comment type="catalytic activity">
    <reaction evidence="6">
        <text>2 D-glyceraldehyde 3-phosphate = 4-(hydroxymethyl)-2-furancarboxaldehyde phosphate + phosphate + 2 H2O</text>
        <dbReference type="Rhea" id="RHEA:43536"/>
        <dbReference type="ChEBI" id="CHEBI:15377"/>
        <dbReference type="ChEBI" id="CHEBI:43474"/>
        <dbReference type="ChEBI" id="CHEBI:59776"/>
        <dbReference type="ChEBI" id="CHEBI:83407"/>
        <dbReference type="EC" id="4.2.3.153"/>
    </reaction>
</comment>
<evidence type="ECO:0000256" key="5">
    <source>
        <dbReference type="ARBA" id="ARBA00032523"/>
    </source>
</evidence>
<protein>
    <recommendedName>
        <fullName evidence="2">(5-formylfuran-3-yl)methyl phosphate synthase</fullName>
        <ecNumber evidence="2">4.2.3.153</ecNumber>
    </recommendedName>
    <alternativeName>
        <fullName evidence="5">4-(hydroxymethyl)-2-furancarboxaldehyde-phosphate synthase</fullName>
    </alternativeName>
</protein>
<evidence type="ECO:0000256" key="6">
    <source>
        <dbReference type="ARBA" id="ARBA00047628"/>
    </source>
</evidence>
<reference evidence="8 9" key="1">
    <citation type="submission" date="2018-02" db="EMBL/GenBank/DDBJ databases">
        <title>A novel lanthanide dependent methylotroph, Methylotenera sp. La3113.</title>
        <authorList>
            <person name="Lv H."/>
            <person name="Tani A."/>
        </authorList>
    </citation>
    <scope>NUCLEOTIDE SEQUENCE [LARGE SCALE GENOMIC DNA]</scope>
    <source>
        <strain evidence="8 9">La3113</strain>
    </source>
</reference>
<name>A0A4Y9VTH8_9PROT</name>
<dbReference type="AlphaFoldDB" id="A0A4Y9VTH8"/>
<keyword evidence="9" id="KW-1185">Reference proteome</keyword>
<evidence type="ECO:0000256" key="7">
    <source>
        <dbReference type="PIRSR" id="PIRSR015957-1"/>
    </source>
</evidence>
<evidence type="ECO:0000256" key="4">
    <source>
        <dbReference type="ARBA" id="ARBA00023270"/>
    </source>
</evidence>
<accession>A0A4Y9VTH8</accession>
<keyword evidence="3" id="KW-0456">Lyase</keyword>